<dbReference type="SUPFAM" id="SSF50044">
    <property type="entry name" value="SH3-domain"/>
    <property type="match status" value="1"/>
</dbReference>
<gene>
    <name evidence="5" type="ORF">ElyMa_004541600</name>
</gene>
<dbReference type="PANTHER" id="PTHR14234:SF19">
    <property type="entry name" value="RIM-BINDING PROTEIN, ISOFORM F"/>
    <property type="match status" value="1"/>
</dbReference>
<dbReference type="InterPro" id="IPR036028">
    <property type="entry name" value="SH3-like_dom_sf"/>
</dbReference>
<dbReference type="EMBL" id="BMAT01009164">
    <property type="protein sequence ID" value="GFR99971.1"/>
    <property type="molecule type" value="Genomic_DNA"/>
</dbReference>
<accession>A0AAV4HPY9</accession>
<dbReference type="GO" id="GO:0007274">
    <property type="term" value="P:neuromuscular synaptic transmission"/>
    <property type="evidence" value="ECO:0007669"/>
    <property type="project" value="TreeGrafter"/>
</dbReference>
<dbReference type="PANTHER" id="PTHR14234">
    <property type="entry name" value="RIM BINDING PROTEIN-RELATED"/>
    <property type="match status" value="1"/>
</dbReference>
<feature type="compositionally biased region" description="Low complexity" evidence="3">
    <location>
        <begin position="123"/>
        <end position="151"/>
    </location>
</feature>
<dbReference type="Gene3D" id="2.30.30.40">
    <property type="entry name" value="SH3 Domains"/>
    <property type="match status" value="1"/>
</dbReference>
<name>A0AAV4HPY9_9GAST</name>
<organism evidence="5 6">
    <name type="scientific">Elysia marginata</name>
    <dbReference type="NCBI Taxonomy" id="1093978"/>
    <lineage>
        <taxon>Eukaryota</taxon>
        <taxon>Metazoa</taxon>
        <taxon>Spiralia</taxon>
        <taxon>Lophotrochozoa</taxon>
        <taxon>Mollusca</taxon>
        <taxon>Gastropoda</taxon>
        <taxon>Heterobranchia</taxon>
        <taxon>Euthyneura</taxon>
        <taxon>Panpulmonata</taxon>
        <taxon>Sacoglossa</taxon>
        <taxon>Placobranchoidea</taxon>
        <taxon>Plakobranchidae</taxon>
        <taxon>Elysia</taxon>
    </lineage>
</organism>
<keyword evidence="1 2" id="KW-0728">SH3 domain</keyword>
<feature type="compositionally biased region" description="Polar residues" evidence="3">
    <location>
        <begin position="108"/>
        <end position="122"/>
    </location>
</feature>
<evidence type="ECO:0000256" key="1">
    <source>
        <dbReference type="ARBA" id="ARBA00022443"/>
    </source>
</evidence>
<keyword evidence="6" id="KW-1185">Reference proteome</keyword>
<reference evidence="5 6" key="1">
    <citation type="journal article" date="2021" name="Elife">
        <title>Chloroplast acquisition without the gene transfer in kleptoplastic sea slugs, Plakobranchus ocellatus.</title>
        <authorList>
            <person name="Maeda T."/>
            <person name="Takahashi S."/>
            <person name="Yoshida T."/>
            <person name="Shimamura S."/>
            <person name="Takaki Y."/>
            <person name="Nagai Y."/>
            <person name="Toyoda A."/>
            <person name="Suzuki Y."/>
            <person name="Arimoto A."/>
            <person name="Ishii H."/>
            <person name="Satoh N."/>
            <person name="Nishiyama T."/>
            <person name="Hasebe M."/>
            <person name="Maruyama T."/>
            <person name="Minagawa J."/>
            <person name="Obokata J."/>
            <person name="Shigenobu S."/>
        </authorList>
    </citation>
    <scope>NUCLEOTIDE SEQUENCE [LARGE SCALE GENOMIC DNA]</scope>
</reference>
<dbReference type="Proteomes" id="UP000762676">
    <property type="component" value="Unassembled WGS sequence"/>
</dbReference>
<evidence type="ECO:0000313" key="6">
    <source>
        <dbReference type="Proteomes" id="UP000762676"/>
    </source>
</evidence>
<dbReference type="PROSITE" id="PS50002">
    <property type="entry name" value="SH3"/>
    <property type="match status" value="1"/>
</dbReference>
<proteinExistence type="predicted"/>
<dbReference type="InterPro" id="IPR001452">
    <property type="entry name" value="SH3_domain"/>
</dbReference>
<feature type="compositionally biased region" description="Low complexity" evidence="3">
    <location>
        <begin position="86"/>
        <end position="96"/>
    </location>
</feature>
<feature type="domain" description="SH3" evidence="4">
    <location>
        <begin position="1"/>
        <end position="69"/>
    </location>
</feature>
<dbReference type="InterPro" id="IPR040325">
    <property type="entry name" value="RIMBP1/2/3"/>
</dbReference>
<sequence length="194" mass="20073">MAIFISATWGVGDFMKQSYSDRGQKLELSFKTGDIVLIYGEMDEDGFYTGEVRGQRGLVPSNFLQPAPMSDEEEGASDGGPGGGVSSVPRSRSGESLENALNAMGRLDSTTNANSNSKTVNETTSSPSRGGAAGSASLATQQTTTPPLAGPSSSAISRHGTASPGSADGDSEGKAKKKGGFLNKSRNMLKKLTR</sequence>
<evidence type="ECO:0000259" key="4">
    <source>
        <dbReference type="PROSITE" id="PS50002"/>
    </source>
</evidence>
<evidence type="ECO:0000256" key="3">
    <source>
        <dbReference type="SAM" id="MobiDB-lite"/>
    </source>
</evidence>
<evidence type="ECO:0000313" key="5">
    <source>
        <dbReference type="EMBL" id="GFR99971.1"/>
    </source>
</evidence>
<dbReference type="GO" id="GO:0045202">
    <property type="term" value="C:synapse"/>
    <property type="evidence" value="ECO:0007669"/>
    <property type="project" value="GOC"/>
</dbReference>
<protein>
    <submittedName>
        <fullName evidence="5">RIMS-binding protein 2</fullName>
    </submittedName>
</protein>
<evidence type="ECO:0000256" key="2">
    <source>
        <dbReference type="PROSITE-ProRule" id="PRU00192"/>
    </source>
</evidence>
<dbReference type="Pfam" id="PF07653">
    <property type="entry name" value="SH3_2"/>
    <property type="match status" value="1"/>
</dbReference>
<dbReference type="SMART" id="SM00326">
    <property type="entry name" value="SH3"/>
    <property type="match status" value="1"/>
</dbReference>
<comment type="caution">
    <text evidence="5">The sequence shown here is derived from an EMBL/GenBank/DDBJ whole genome shotgun (WGS) entry which is preliminary data.</text>
</comment>
<feature type="region of interest" description="Disordered" evidence="3">
    <location>
        <begin position="58"/>
        <end position="194"/>
    </location>
</feature>
<dbReference type="AlphaFoldDB" id="A0AAV4HPY9"/>